<evidence type="ECO:0000313" key="2">
    <source>
        <dbReference type="Proteomes" id="UP000821845"/>
    </source>
</evidence>
<name>A0ACB7RHZ6_HYAAI</name>
<dbReference type="Proteomes" id="UP000821845">
    <property type="component" value="Chromosome 9"/>
</dbReference>
<accession>A0ACB7RHZ6</accession>
<reference evidence="1" key="1">
    <citation type="submission" date="2020-05" db="EMBL/GenBank/DDBJ databases">
        <title>Large-scale comparative analyses of tick genomes elucidate their genetic diversity and vector capacities.</title>
        <authorList>
            <person name="Jia N."/>
            <person name="Wang J."/>
            <person name="Shi W."/>
            <person name="Du L."/>
            <person name="Sun Y."/>
            <person name="Zhan W."/>
            <person name="Jiang J."/>
            <person name="Wang Q."/>
            <person name="Zhang B."/>
            <person name="Ji P."/>
            <person name="Sakyi L.B."/>
            <person name="Cui X."/>
            <person name="Yuan T."/>
            <person name="Jiang B."/>
            <person name="Yang W."/>
            <person name="Lam T.T.-Y."/>
            <person name="Chang Q."/>
            <person name="Ding S."/>
            <person name="Wang X."/>
            <person name="Zhu J."/>
            <person name="Ruan X."/>
            <person name="Zhao L."/>
            <person name="Wei J."/>
            <person name="Que T."/>
            <person name="Du C."/>
            <person name="Cheng J."/>
            <person name="Dai P."/>
            <person name="Han X."/>
            <person name="Huang E."/>
            <person name="Gao Y."/>
            <person name="Liu J."/>
            <person name="Shao H."/>
            <person name="Ye R."/>
            <person name="Li L."/>
            <person name="Wei W."/>
            <person name="Wang X."/>
            <person name="Wang C."/>
            <person name="Yang T."/>
            <person name="Huo Q."/>
            <person name="Li W."/>
            <person name="Guo W."/>
            <person name="Chen H."/>
            <person name="Zhou L."/>
            <person name="Ni X."/>
            <person name="Tian J."/>
            <person name="Zhou Y."/>
            <person name="Sheng Y."/>
            <person name="Liu T."/>
            <person name="Pan Y."/>
            <person name="Xia L."/>
            <person name="Li J."/>
            <person name="Zhao F."/>
            <person name="Cao W."/>
        </authorList>
    </citation>
    <scope>NUCLEOTIDE SEQUENCE</scope>
    <source>
        <strain evidence="1">Hyas-2018</strain>
    </source>
</reference>
<protein>
    <submittedName>
        <fullName evidence="1">Uncharacterized protein</fullName>
    </submittedName>
</protein>
<proteinExistence type="predicted"/>
<keyword evidence="2" id="KW-1185">Reference proteome</keyword>
<gene>
    <name evidence="1" type="ORF">HPB50_009528</name>
</gene>
<organism evidence="1 2">
    <name type="scientific">Hyalomma asiaticum</name>
    <name type="common">Tick</name>
    <dbReference type="NCBI Taxonomy" id="266040"/>
    <lineage>
        <taxon>Eukaryota</taxon>
        <taxon>Metazoa</taxon>
        <taxon>Ecdysozoa</taxon>
        <taxon>Arthropoda</taxon>
        <taxon>Chelicerata</taxon>
        <taxon>Arachnida</taxon>
        <taxon>Acari</taxon>
        <taxon>Parasitiformes</taxon>
        <taxon>Ixodida</taxon>
        <taxon>Ixodoidea</taxon>
        <taxon>Ixodidae</taxon>
        <taxon>Hyalomminae</taxon>
        <taxon>Hyalomma</taxon>
    </lineage>
</organism>
<sequence>MKNHISHDILLLCLHCHQISNLRDTSLRRALAKECNAPIEGGVSGKVTDDRQLRSVRSAGRALLAARNTLPEDRVALLEDVLKKHFGVDKVTSDIVKAASEIDTRIYNEEFVPHGLKVVEHFKSTTGLVSFEMRWRQHFLDSMKPRYLPAMWSTDHHQEVLALKYAQGRAKDTTLSEIGLTQEFVYSVLDKLSLTPDDLKKEE</sequence>
<evidence type="ECO:0000313" key="1">
    <source>
        <dbReference type="EMBL" id="KAH6922111.1"/>
    </source>
</evidence>
<comment type="caution">
    <text evidence="1">The sequence shown here is derived from an EMBL/GenBank/DDBJ whole genome shotgun (WGS) entry which is preliminary data.</text>
</comment>
<dbReference type="EMBL" id="CM023489">
    <property type="protein sequence ID" value="KAH6922111.1"/>
    <property type="molecule type" value="Genomic_DNA"/>
</dbReference>